<sequence length="241" mass="28390">MKPVRDENTVTYVMRLSELIKRAISKGWNLDKFVEEAGQMEDTCLQMKDMKGDHRDHSTSSVNKIQSNRSSYRAQDFKEDRFKQNGRNITQSNCGYCGIDHGDERKCPVYGKQCNNCERYNPFASVCREEKRNEVQYDNQQQNRSVNYRNRRHVKKTIEEAYETDLNTDISDYEEDRDYFGQTIKHIRKIRRVKTIQGITDIEKKTVTVRIDDVDVKVEPDSAADVNVMDENKFLTFQKKT</sequence>
<reference evidence="2 3" key="1">
    <citation type="submission" date="2020-06" db="EMBL/GenBank/DDBJ databases">
        <authorList>
            <person name="Li R."/>
            <person name="Bekaert M."/>
        </authorList>
    </citation>
    <scope>NUCLEOTIDE SEQUENCE [LARGE SCALE GENOMIC DNA]</scope>
    <source>
        <strain evidence="3">wild</strain>
    </source>
</reference>
<feature type="region of interest" description="Disordered" evidence="1">
    <location>
        <begin position="51"/>
        <end position="70"/>
    </location>
</feature>
<dbReference type="EMBL" id="CACVKT020007819">
    <property type="protein sequence ID" value="CAC5410857.1"/>
    <property type="molecule type" value="Genomic_DNA"/>
</dbReference>
<proteinExistence type="predicted"/>
<keyword evidence="3" id="KW-1185">Reference proteome</keyword>
<accession>A0A6J8DT06</accession>
<organism evidence="2 3">
    <name type="scientific">Mytilus coruscus</name>
    <name type="common">Sea mussel</name>
    <dbReference type="NCBI Taxonomy" id="42192"/>
    <lineage>
        <taxon>Eukaryota</taxon>
        <taxon>Metazoa</taxon>
        <taxon>Spiralia</taxon>
        <taxon>Lophotrochozoa</taxon>
        <taxon>Mollusca</taxon>
        <taxon>Bivalvia</taxon>
        <taxon>Autobranchia</taxon>
        <taxon>Pteriomorphia</taxon>
        <taxon>Mytilida</taxon>
        <taxon>Mytiloidea</taxon>
        <taxon>Mytilidae</taxon>
        <taxon>Mytilinae</taxon>
        <taxon>Mytilus</taxon>
    </lineage>
</organism>
<name>A0A6J8DT06_MYTCO</name>
<dbReference type="Proteomes" id="UP000507470">
    <property type="component" value="Unassembled WGS sequence"/>
</dbReference>
<evidence type="ECO:0000313" key="2">
    <source>
        <dbReference type="EMBL" id="CAC5410857.1"/>
    </source>
</evidence>
<dbReference type="AlphaFoldDB" id="A0A6J8DT06"/>
<feature type="compositionally biased region" description="Polar residues" evidence="1">
    <location>
        <begin position="59"/>
        <end position="70"/>
    </location>
</feature>
<evidence type="ECO:0000313" key="3">
    <source>
        <dbReference type="Proteomes" id="UP000507470"/>
    </source>
</evidence>
<gene>
    <name evidence="2" type="ORF">MCOR_44015</name>
</gene>
<evidence type="ECO:0000256" key="1">
    <source>
        <dbReference type="SAM" id="MobiDB-lite"/>
    </source>
</evidence>
<protein>
    <submittedName>
        <fullName evidence="2">Uncharacterized protein</fullName>
    </submittedName>
</protein>